<dbReference type="Gene3D" id="3.40.50.300">
    <property type="entry name" value="P-loop containing nucleotide triphosphate hydrolases"/>
    <property type="match status" value="1"/>
</dbReference>
<dbReference type="Gene3D" id="1.20.920.30">
    <property type="match status" value="1"/>
</dbReference>
<evidence type="ECO:0000256" key="9">
    <source>
        <dbReference type="ARBA" id="ARBA00023069"/>
    </source>
</evidence>
<evidence type="ECO:0000259" key="14">
    <source>
        <dbReference type="Pfam" id="PF12777"/>
    </source>
</evidence>
<dbReference type="InterPro" id="IPR027417">
    <property type="entry name" value="P-loop_NTPase"/>
</dbReference>
<dbReference type="OrthoDB" id="286107at2759"/>
<dbReference type="GO" id="GO:0005874">
    <property type="term" value="C:microtubule"/>
    <property type="evidence" value="ECO:0007669"/>
    <property type="project" value="UniProtKB-KW"/>
</dbReference>
<dbReference type="PANTHER" id="PTHR46532">
    <property type="entry name" value="MALE FERTILITY FACTOR KL5"/>
    <property type="match status" value="1"/>
</dbReference>
<reference evidence="18 19" key="1">
    <citation type="submission" date="2018-11" db="EMBL/GenBank/DDBJ databases">
        <authorList>
            <consortium name="Pathogen Informatics"/>
        </authorList>
    </citation>
    <scope>NUCLEOTIDE SEQUENCE [LARGE SCALE GENOMIC DNA]</scope>
    <source>
        <strain evidence="18 19">NST_G2</strain>
    </source>
</reference>
<dbReference type="Pfam" id="PF17857">
    <property type="entry name" value="AAA_lid_1"/>
    <property type="match status" value="1"/>
</dbReference>
<evidence type="ECO:0000256" key="12">
    <source>
        <dbReference type="ARBA" id="ARBA00023273"/>
    </source>
</evidence>
<evidence type="ECO:0000256" key="7">
    <source>
        <dbReference type="ARBA" id="ARBA00023017"/>
    </source>
</evidence>
<dbReference type="FunFam" id="3.40.50.300:FF:002141">
    <property type="entry name" value="Dynein heavy chain"/>
    <property type="match status" value="1"/>
</dbReference>
<dbReference type="SUPFAM" id="SSF52540">
    <property type="entry name" value="P-loop containing nucleoside triphosphate hydrolases"/>
    <property type="match status" value="2"/>
</dbReference>
<dbReference type="GO" id="GO:0005524">
    <property type="term" value="F:ATP binding"/>
    <property type="evidence" value="ECO:0007669"/>
    <property type="project" value="UniProtKB-KW"/>
</dbReference>
<keyword evidence="7" id="KW-0243">Dynein</keyword>
<gene>
    <name evidence="18" type="ORF">SSLN_LOCUS16731</name>
</gene>
<sequence length="933" mass="105896">MLECNYIKQLIDLLDGLMLDVDEKELTRDYLEKLIVFAGMWSLGAALEIADRQKLETALRELEGLPLPPNSGEEMIFEYVVDPKGKWEHWSKRVPEYIYPKDRTPDYTKILVPNVDNTRTDFLIHSIARQAKPGTAKTVMVKGYCRKYDPEVHMFKAVNFSSATTPNMFQRTMESYIDKRVGSTYGPPAGKKMTVFIDDINMPIINEWGDQITNEITRQMIEMSGFYNLDKPGDFTTIVDIQMIGAMIHPGGGRNDIPQRLKRQFAVFNCTLPSNASTDKVFGCLGMGHFCKERGFSPEVCDLTSQLVIATRRLWHAVKVKMLPTPAKFHYIFNLRDVSRIWQGMLCAGSNIISNPKAMLSLWQHECTRVIADRFTEEQDMQWFTRILIKTAEEVCGAAVSAELHEPAYFVDFLRDAPEPTGNEPDDFVFEAPKLYEPIKSMEFLNERLNHFQQQYNEVVRGGRLDLVFFTDAMTHLVKISRILRLPKGHALLVGVGGSGKQSLTRLASFIAGYQTFKISLSRSYNVGNLTEDLKNIYRTAGQKGQGITFIFTDNEVKDEAFLEFLNNMLSSGEIANLFAREEIDEILQELVIPMKKEMSRVPPTNENLYDYYLGRVAKNMHVVLCFSPVGQKFRDRSLKFPGLISGCTVDWFQRWPKEALTAVSDYFLSSFDIVCTDLVKQAVVNTMGSFQDRVSETCVEYFHRMRRQTHVTPKSYLSFINSYKETYAAKRQEISRLGERMNTGLAKLVEATDSVNKLSAELAIKERELVVASARAEDVLVQVTRQANAAQTVKAQVQTVKDRAQVLVDAIGREKATAEEKLEAAKPALMEAEAALETIKPSHIATVRKLGRPPHLIMRIMDCVILLFRRPLDPVTPDPDWPCPKPSWGEALKLMGNTGFLSGLLNFPKVCIFPCVQMKYFPLFALGVEFLL</sequence>
<keyword evidence="11" id="KW-0206">Cytoskeleton</keyword>
<name>A0A3P7DE22_SCHSO</name>
<keyword evidence="8 13" id="KW-0175">Coiled coil</keyword>
<dbReference type="PANTHER" id="PTHR46532:SF4">
    <property type="entry name" value="AAA+ ATPASE DOMAIN-CONTAINING PROTEIN"/>
    <property type="match status" value="1"/>
</dbReference>
<dbReference type="AlphaFoldDB" id="A0A3P7DE22"/>
<dbReference type="Gene3D" id="1.10.472.130">
    <property type="match status" value="1"/>
</dbReference>
<dbReference type="STRING" id="70667.A0A3P7DE22"/>
<dbReference type="Gene3D" id="1.20.920.20">
    <property type="match status" value="1"/>
</dbReference>
<feature type="domain" description="Dynein heavy chain coiled coil stalk" evidence="14">
    <location>
        <begin position="740"/>
        <end position="913"/>
    </location>
</feature>
<feature type="domain" description="Dynein heavy chain 3 AAA+ lid" evidence="17">
    <location>
        <begin position="314"/>
        <end position="391"/>
    </location>
</feature>
<evidence type="ECO:0000256" key="3">
    <source>
        <dbReference type="ARBA" id="ARBA00022490"/>
    </source>
</evidence>
<evidence type="ECO:0000256" key="8">
    <source>
        <dbReference type="ARBA" id="ARBA00023054"/>
    </source>
</evidence>
<evidence type="ECO:0000259" key="16">
    <source>
        <dbReference type="Pfam" id="PF17852"/>
    </source>
</evidence>
<proteinExistence type="inferred from homology"/>
<evidence type="ECO:0000259" key="15">
    <source>
        <dbReference type="Pfam" id="PF12780"/>
    </source>
</evidence>
<dbReference type="GO" id="GO:0005858">
    <property type="term" value="C:axonemal dynein complex"/>
    <property type="evidence" value="ECO:0007669"/>
    <property type="project" value="TreeGrafter"/>
</dbReference>
<dbReference type="FunFam" id="3.40.50.300:FF:001221">
    <property type="entry name" value="Axonemal dynein heavy chain 8"/>
    <property type="match status" value="1"/>
</dbReference>
<dbReference type="EMBL" id="UYSU01041455">
    <property type="protein sequence ID" value="VDM03117.1"/>
    <property type="molecule type" value="Genomic_DNA"/>
</dbReference>
<evidence type="ECO:0000256" key="4">
    <source>
        <dbReference type="ARBA" id="ARBA00022701"/>
    </source>
</evidence>
<evidence type="ECO:0000256" key="13">
    <source>
        <dbReference type="SAM" id="Coils"/>
    </source>
</evidence>
<evidence type="ECO:0000256" key="6">
    <source>
        <dbReference type="ARBA" id="ARBA00022840"/>
    </source>
</evidence>
<keyword evidence="12" id="KW-0966">Cell projection</keyword>
<dbReference type="InterPro" id="IPR026983">
    <property type="entry name" value="DHC"/>
</dbReference>
<dbReference type="InterPro" id="IPR024317">
    <property type="entry name" value="Dynein_heavy_chain_D4_dom"/>
</dbReference>
<dbReference type="GO" id="GO:0051959">
    <property type="term" value="F:dynein light intermediate chain binding"/>
    <property type="evidence" value="ECO:0007669"/>
    <property type="project" value="InterPro"/>
</dbReference>
<dbReference type="Pfam" id="PF12775">
    <property type="entry name" value="AAA_7"/>
    <property type="match status" value="1"/>
</dbReference>
<dbReference type="Pfam" id="PF12777">
    <property type="entry name" value="MT"/>
    <property type="match status" value="1"/>
</dbReference>
<keyword evidence="5" id="KW-0547">Nucleotide-binding</keyword>
<keyword evidence="3" id="KW-0963">Cytoplasm</keyword>
<evidence type="ECO:0000256" key="2">
    <source>
        <dbReference type="ARBA" id="ARBA00008887"/>
    </source>
</evidence>
<feature type="coiled-coil region" evidence="13">
    <location>
        <begin position="721"/>
        <end position="776"/>
    </location>
</feature>
<keyword evidence="6" id="KW-0067">ATP-binding</keyword>
<evidence type="ECO:0000256" key="11">
    <source>
        <dbReference type="ARBA" id="ARBA00023212"/>
    </source>
</evidence>
<keyword evidence="4" id="KW-0493">Microtubule</keyword>
<feature type="domain" description="Dynein heavy chain AAA module D4" evidence="15">
    <location>
        <begin position="465"/>
        <end position="726"/>
    </location>
</feature>
<keyword evidence="10" id="KW-0505">Motor protein</keyword>
<dbReference type="GO" id="GO:0045505">
    <property type="term" value="F:dynein intermediate chain binding"/>
    <property type="evidence" value="ECO:0007669"/>
    <property type="project" value="InterPro"/>
</dbReference>
<organism evidence="18 19">
    <name type="scientific">Schistocephalus solidus</name>
    <name type="common">Tapeworm</name>
    <dbReference type="NCBI Taxonomy" id="70667"/>
    <lineage>
        <taxon>Eukaryota</taxon>
        <taxon>Metazoa</taxon>
        <taxon>Spiralia</taxon>
        <taxon>Lophotrochozoa</taxon>
        <taxon>Platyhelminthes</taxon>
        <taxon>Cestoda</taxon>
        <taxon>Eucestoda</taxon>
        <taxon>Diphyllobothriidea</taxon>
        <taxon>Diphyllobothriidae</taxon>
        <taxon>Schistocephalus</taxon>
    </lineage>
</organism>
<dbReference type="Pfam" id="PF12780">
    <property type="entry name" value="AAA_8"/>
    <property type="match status" value="1"/>
</dbReference>
<dbReference type="InterPro" id="IPR041589">
    <property type="entry name" value="DNAH3_AAA_lid_1"/>
</dbReference>
<evidence type="ECO:0000256" key="5">
    <source>
        <dbReference type="ARBA" id="ARBA00022741"/>
    </source>
</evidence>
<keyword evidence="19" id="KW-1185">Reference proteome</keyword>
<evidence type="ECO:0000259" key="17">
    <source>
        <dbReference type="Pfam" id="PF17857"/>
    </source>
</evidence>
<accession>A0A3P7DE22</accession>
<dbReference type="FunFam" id="1.20.920.30:FF:000004">
    <property type="entry name" value="Dynein axonemal heavy chain 5"/>
    <property type="match status" value="1"/>
</dbReference>
<evidence type="ECO:0000256" key="1">
    <source>
        <dbReference type="ARBA" id="ARBA00004430"/>
    </source>
</evidence>
<keyword evidence="9" id="KW-0969">Cilium</keyword>
<evidence type="ECO:0000313" key="19">
    <source>
        <dbReference type="Proteomes" id="UP000275846"/>
    </source>
</evidence>
<dbReference type="Proteomes" id="UP000275846">
    <property type="component" value="Unassembled WGS sequence"/>
</dbReference>
<evidence type="ECO:0000313" key="18">
    <source>
        <dbReference type="EMBL" id="VDM03117.1"/>
    </source>
</evidence>
<evidence type="ECO:0000256" key="10">
    <source>
        <dbReference type="ARBA" id="ARBA00023175"/>
    </source>
</evidence>
<protein>
    <submittedName>
        <fullName evidence="18">Uncharacterized protein</fullName>
    </submittedName>
</protein>
<comment type="similarity">
    <text evidence="2">Belongs to the dynein heavy chain family.</text>
</comment>
<dbReference type="GO" id="GO:0007018">
    <property type="term" value="P:microtubule-based movement"/>
    <property type="evidence" value="ECO:0007669"/>
    <property type="project" value="InterPro"/>
</dbReference>
<comment type="subcellular location">
    <subcellularLocation>
        <location evidence="1">Cytoplasm</location>
        <location evidence="1">Cytoskeleton</location>
        <location evidence="1">Cilium axoneme</location>
    </subcellularLocation>
</comment>
<feature type="domain" description="Dynein heavy chain AAA 5 extension" evidence="16">
    <location>
        <begin position="2"/>
        <end position="91"/>
    </location>
</feature>
<dbReference type="InterPro" id="IPR024743">
    <property type="entry name" value="Dynein_HC_stalk"/>
</dbReference>
<dbReference type="InterPro" id="IPR041466">
    <property type="entry name" value="Dynein_AAA5_ext"/>
</dbReference>
<dbReference type="Pfam" id="PF17852">
    <property type="entry name" value="Dynein_AAA_lid"/>
    <property type="match status" value="1"/>
</dbReference>